<organism evidence="10 11">
    <name type="scientific">Candidatus Limivivens intestinipullorum</name>
    <dbReference type="NCBI Taxonomy" id="2840858"/>
    <lineage>
        <taxon>Bacteria</taxon>
        <taxon>Bacillati</taxon>
        <taxon>Bacillota</taxon>
        <taxon>Clostridia</taxon>
        <taxon>Lachnospirales</taxon>
        <taxon>Lachnospiraceae</taxon>
        <taxon>Lachnospiraceae incertae sedis</taxon>
        <taxon>Candidatus Limivivens</taxon>
    </lineage>
</organism>
<evidence type="ECO:0000256" key="4">
    <source>
        <dbReference type="ARBA" id="ARBA00022737"/>
    </source>
</evidence>
<evidence type="ECO:0000256" key="7">
    <source>
        <dbReference type="ARBA" id="ARBA00023014"/>
    </source>
</evidence>
<evidence type="ECO:0000313" key="11">
    <source>
        <dbReference type="Proteomes" id="UP000823935"/>
    </source>
</evidence>
<reference evidence="10" key="1">
    <citation type="submission" date="2020-10" db="EMBL/GenBank/DDBJ databases">
        <authorList>
            <person name="Gilroy R."/>
        </authorList>
    </citation>
    <scope>NUCLEOTIDE SEQUENCE</scope>
    <source>
        <strain evidence="10">CHK190-19873</strain>
    </source>
</reference>
<feature type="binding site" evidence="8">
    <location>
        <position position="408"/>
    </location>
    <ligand>
        <name>[4Fe-4S] cluster</name>
        <dbReference type="ChEBI" id="CHEBI:49883"/>
        <label>2</label>
    </ligand>
</feature>
<evidence type="ECO:0000256" key="8">
    <source>
        <dbReference type="HAMAP-Rule" id="MF_00461"/>
    </source>
</evidence>
<dbReference type="InterPro" id="IPR017896">
    <property type="entry name" value="4Fe4S_Fe-S-bd"/>
</dbReference>
<keyword evidence="6 8" id="KW-0408">Iron</keyword>
<dbReference type="GO" id="GO:0046872">
    <property type="term" value="F:metal ion binding"/>
    <property type="evidence" value="ECO:0007669"/>
    <property type="project" value="UniProtKB-KW"/>
</dbReference>
<keyword evidence="8" id="KW-1003">Cell membrane</keyword>
<dbReference type="Pfam" id="PF01512">
    <property type="entry name" value="Complex1_51K"/>
    <property type="match status" value="1"/>
</dbReference>
<sequence length="442" mass="48016">MNRFRMKGGIPSEDGKELSEALPIRDIWPARDLVYPVSETEEAPAGLLVKEGDLVLAGQMIATGEGAFPIPVYASVSGKVKAMEPRRTETGAEVYSVIVENDGAYREMEWSGGRPLEELADAEVLDRIRRAGIAQPGETERSIVEKLTVEEPDGITCVIGNCLECEPYLTADYRRLIEAPERIAGGLRAILRLFPNAEGILAVNRKRKDAVQALRETIEPEERMQVVPLKTKYPLGLEQMLTWRFTGRKLPFSASPKEAGCIVLSCDVLDSVYQAVFEGRPLLHRVVTVTGEAVAKPQNFRVCIGTSYGELTGQAGGFKREPMKLLSGGPMKGVVLEDLNVPVSRTASALLCMAKDEGASGEPGPCIRCGKCTEVCPENLLPGKLADFAQKQNMESFERYGGTECCGCGCCSYVCPAKRNLTGEIETARCQVKYAAAGDGRS</sequence>
<dbReference type="Pfam" id="PF13375">
    <property type="entry name" value="RnfC_N"/>
    <property type="match status" value="1"/>
</dbReference>
<evidence type="ECO:0000259" key="9">
    <source>
        <dbReference type="PROSITE" id="PS51379"/>
    </source>
</evidence>
<feature type="binding site" evidence="8">
    <location>
        <position position="405"/>
    </location>
    <ligand>
        <name>[4Fe-4S] cluster</name>
        <dbReference type="ChEBI" id="CHEBI:49883"/>
        <label>2</label>
    </ligand>
</feature>
<dbReference type="InterPro" id="IPR019554">
    <property type="entry name" value="Soluble_ligand-bd"/>
</dbReference>
<dbReference type="Pfam" id="PF10531">
    <property type="entry name" value="SLBB"/>
    <property type="match status" value="1"/>
</dbReference>
<comment type="subunit">
    <text evidence="8">The complex is composed of six subunits: RnfA, RnfB, RnfC, RnfD, RnfE and RnfG.</text>
</comment>
<keyword evidence="5 8" id="KW-0249">Electron transport</keyword>
<dbReference type="PANTHER" id="PTHR43034:SF2">
    <property type="entry name" value="ION-TRANSLOCATING OXIDOREDUCTASE COMPLEX SUBUNIT C"/>
    <property type="match status" value="1"/>
</dbReference>
<dbReference type="GO" id="GO:0022900">
    <property type="term" value="P:electron transport chain"/>
    <property type="evidence" value="ECO:0007669"/>
    <property type="project" value="UniProtKB-UniRule"/>
</dbReference>
<keyword evidence="8" id="KW-0472">Membrane</keyword>
<dbReference type="GO" id="GO:0005886">
    <property type="term" value="C:plasma membrane"/>
    <property type="evidence" value="ECO:0007669"/>
    <property type="project" value="UniProtKB-SubCell"/>
</dbReference>
<evidence type="ECO:0000256" key="3">
    <source>
        <dbReference type="ARBA" id="ARBA00022723"/>
    </source>
</evidence>
<feature type="domain" description="4Fe-4S ferredoxin-type" evidence="9">
    <location>
        <begin position="357"/>
        <end position="386"/>
    </location>
</feature>
<dbReference type="InterPro" id="IPR037225">
    <property type="entry name" value="Nuo51_FMN-bd_sf"/>
</dbReference>
<evidence type="ECO:0000256" key="2">
    <source>
        <dbReference type="ARBA" id="ARBA00022485"/>
    </source>
</evidence>
<dbReference type="EC" id="7.-.-.-" evidence="8"/>
<evidence type="ECO:0000256" key="1">
    <source>
        <dbReference type="ARBA" id="ARBA00022448"/>
    </source>
</evidence>
<comment type="cofactor">
    <cofactor evidence="8">
        <name>[4Fe-4S] cluster</name>
        <dbReference type="ChEBI" id="CHEBI:49883"/>
    </cofactor>
    <text evidence="8">Binds 2 [4Fe-4S] clusters per subunit.</text>
</comment>
<dbReference type="NCBIfam" id="TIGR01945">
    <property type="entry name" value="rnfC"/>
    <property type="match status" value="1"/>
</dbReference>
<gene>
    <name evidence="8" type="primary">rnfC</name>
    <name evidence="10" type="ORF">IAB44_14395</name>
</gene>
<dbReference type="EMBL" id="DVIQ01000098">
    <property type="protein sequence ID" value="HIS32713.1"/>
    <property type="molecule type" value="Genomic_DNA"/>
</dbReference>
<evidence type="ECO:0000256" key="5">
    <source>
        <dbReference type="ARBA" id="ARBA00022982"/>
    </source>
</evidence>
<keyword evidence="3 8" id="KW-0479">Metal-binding</keyword>
<dbReference type="Gene3D" id="3.30.70.20">
    <property type="match status" value="1"/>
</dbReference>
<dbReference type="InterPro" id="IPR026902">
    <property type="entry name" value="RnfC_N"/>
</dbReference>
<dbReference type="InterPro" id="IPR011538">
    <property type="entry name" value="Nuo51_FMN-bd"/>
</dbReference>
<dbReference type="AlphaFoldDB" id="A0A9D1EVK5"/>
<feature type="binding site" evidence="8">
    <location>
        <position position="411"/>
    </location>
    <ligand>
        <name>[4Fe-4S] cluster</name>
        <dbReference type="ChEBI" id="CHEBI:49883"/>
        <label>2</label>
    </ligand>
</feature>
<comment type="caution">
    <text evidence="10">The sequence shown here is derived from an EMBL/GenBank/DDBJ whole genome shotgun (WGS) entry which is preliminary data.</text>
</comment>
<feature type="binding site" evidence="8">
    <location>
        <position position="369"/>
    </location>
    <ligand>
        <name>[4Fe-4S] cluster</name>
        <dbReference type="ChEBI" id="CHEBI:49883"/>
        <label>1</label>
    </ligand>
</feature>
<dbReference type="Gene3D" id="3.40.50.11540">
    <property type="entry name" value="NADH-ubiquinone oxidoreductase 51kDa subunit"/>
    <property type="match status" value="1"/>
</dbReference>
<comment type="subcellular location">
    <subcellularLocation>
        <location evidence="8">Cell membrane</location>
        <topology evidence="8">Peripheral membrane protein</topology>
    </subcellularLocation>
</comment>
<dbReference type="Proteomes" id="UP000823935">
    <property type="component" value="Unassembled WGS sequence"/>
</dbReference>
<keyword evidence="4 8" id="KW-0677">Repeat</keyword>
<evidence type="ECO:0000313" key="10">
    <source>
        <dbReference type="EMBL" id="HIS32713.1"/>
    </source>
</evidence>
<evidence type="ECO:0000256" key="6">
    <source>
        <dbReference type="ARBA" id="ARBA00023004"/>
    </source>
</evidence>
<feature type="binding site" evidence="8">
    <location>
        <position position="372"/>
    </location>
    <ligand>
        <name>[4Fe-4S] cluster</name>
        <dbReference type="ChEBI" id="CHEBI:49883"/>
        <label>1</label>
    </ligand>
</feature>
<comment type="function">
    <text evidence="8">Part of a membrane-bound complex that couples electron transfer with translocation of ions across the membrane.</text>
</comment>
<name>A0A9D1EVK5_9FIRM</name>
<dbReference type="GO" id="GO:0009055">
    <property type="term" value="F:electron transfer activity"/>
    <property type="evidence" value="ECO:0007669"/>
    <property type="project" value="InterPro"/>
</dbReference>
<keyword evidence="7 8" id="KW-0411">Iron-sulfur</keyword>
<dbReference type="PROSITE" id="PS00198">
    <property type="entry name" value="4FE4S_FER_1"/>
    <property type="match status" value="1"/>
</dbReference>
<feature type="domain" description="4Fe-4S ferredoxin-type" evidence="9">
    <location>
        <begin position="396"/>
        <end position="426"/>
    </location>
</feature>
<dbReference type="PROSITE" id="PS51379">
    <property type="entry name" value="4FE4S_FER_2"/>
    <property type="match status" value="2"/>
</dbReference>
<comment type="similarity">
    <text evidence="8">Belongs to the 4Fe4S bacterial-type ferredoxin family. RnfC subfamily.</text>
</comment>
<dbReference type="SUPFAM" id="SSF46548">
    <property type="entry name" value="alpha-helical ferredoxin"/>
    <property type="match status" value="1"/>
</dbReference>
<proteinExistence type="inferred from homology"/>
<reference evidence="10" key="2">
    <citation type="journal article" date="2021" name="PeerJ">
        <title>Extensive microbial diversity within the chicken gut microbiome revealed by metagenomics and culture.</title>
        <authorList>
            <person name="Gilroy R."/>
            <person name="Ravi A."/>
            <person name="Getino M."/>
            <person name="Pursley I."/>
            <person name="Horton D.L."/>
            <person name="Alikhan N.F."/>
            <person name="Baker D."/>
            <person name="Gharbi K."/>
            <person name="Hall N."/>
            <person name="Watson M."/>
            <person name="Adriaenssens E.M."/>
            <person name="Foster-Nyarko E."/>
            <person name="Jarju S."/>
            <person name="Secka A."/>
            <person name="Antonio M."/>
            <person name="Oren A."/>
            <person name="Chaudhuri R.R."/>
            <person name="La Ragione R."/>
            <person name="Hildebrand F."/>
            <person name="Pallen M.J."/>
        </authorList>
    </citation>
    <scope>NUCLEOTIDE SEQUENCE</scope>
    <source>
        <strain evidence="10">CHK190-19873</strain>
    </source>
</reference>
<keyword evidence="8" id="KW-1278">Translocase</keyword>
<protein>
    <recommendedName>
        <fullName evidence="8">Ion-translocating oxidoreductase complex subunit C</fullName>
        <ecNumber evidence="8">7.-.-.-</ecNumber>
    </recommendedName>
    <alternativeName>
        <fullName evidence="8">Rnf electron transport complex subunit C</fullName>
    </alternativeName>
</protein>
<dbReference type="HAMAP" id="MF_00461">
    <property type="entry name" value="RsxC_RnfC"/>
    <property type="match status" value="1"/>
</dbReference>
<dbReference type="SUPFAM" id="SSF142019">
    <property type="entry name" value="Nqo1 FMN-binding domain-like"/>
    <property type="match status" value="1"/>
</dbReference>
<feature type="binding site" evidence="8">
    <location>
        <position position="376"/>
    </location>
    <ligand>
        <name>[4Fe-4S] cluster</name>
        <dbReference type="ChEBI" id="CHEBI:49883"/>
        <label>2</label>
    </ligand>
</feature>
<keyword evidence="2 8" id="KW-0004">4Fe-4S</keyword>
<feature type="binding site" evidence="8">
    <location>
        <position position="415"/>
    </location>
    <ligand>
        <name>[4Fe-4S] cluster</name>
        <dbReference type="ChEBI" id="CHEBI:49883"/>
        <label>1</label>
    </ligand>
</feature>
<keyword evidence="1 8" id="KW-0813">Transport</keyword>
<dbReference type="GO" id="GO:0051539">
    <property type="term" value="F:4 iron, 4 sulfur cluster binding"/>
    <property type="evidence" value="ECO:0007669"/>
    <property type="project" value="UniProtKB-KW"/>
</dbReference>
<feature type="binding site" evidence="8">
    <location>
        <position position="366"/>
    </location>
    <ligand>
        <name>[4Fe-4S] cluster</name>
        <dbReference type="ChEBI" id="CHEBI:49883"/>
        <label>1</label>
    </ligand>
</feature>
<dbReference type="InterPro" id="IPR010208">
    <property type="entry name" value="Ion_transpt_RnfC/RsxC"/>
</dbReference>
<dbReference type="InterPro" id="IPR017900">
    <property type="entry name" value="4Fe4S_Fe_S_CS"/>
</dbReference>
<accession>A0A9D1EVK5</accession>
<dbReference type="PANTHER" id="PTHR43034">
    <property type="entry name" value="ION-TRANSLOCATING OXIDOREDUCTASE COMPLEX SUBUNIT C"/>
    <property type="match status" value="1"/>
</dbReference>